<keyword evidence="2" id="KW-1185">Reference proteome</keyword>
<proteinExistence type="predicted"/>
<dbReference type="PATRIC" id="fig|1395513.3.peg.1557"/>
<dbReference type="eggNOG" id="COG2369">
    <property type="taxonomic scope" value="Bacteria"/>
</dbReference>
<dbReference type="AlphaFoldDB" id="V6IXV2"/>
<evidence type="ECO:0008006" key="3">
    <source>
        <dbReference type="Google" id="ProtNLM"/>
    </source>
</evidence>
<protein>
    <recommendedName>
        <fullName evidence="3">Phage head morphogenesis domain-containing protein</fullName>
    </recommendedName>
</protein>
<dbReference type="EMBL" id="AWTC01000006">
    <property type="protein sequence ID" value="EST12187.1"/>
    <property type="molecule type" value="Genomic_DNA"/>
</dbReference>
<evidence type="ECO:0000313" key="1">
    <source>
        <dbReference type="EMBL" id="EST12187.1"/>
    </source>
</evidence>
<gene>
    <name evidence="1" type="ORF">P343_07660</name>
</gene>
<dbReference type="RefSeq" id="WP_023509805.1">
    <property type="nucleotide sequence ID" value="NZ_AWTC01000006.1"/>
</dbReference>
<reference evidence="1 2" key="1">
    <citation type="journal article" date="2013" name="Genome Announc.">
        <title>Genome Sequence of Sporolactobacillus laevolacticus DSM442, an Efficient Polymer-Grade D-Lactate Producer from Agricultural Waste Cottonseed as a Nitrogen Source.</title>
        <authorList>
            <person name="Wang H."/>
            <person name="Wang L."/>
            <person name="Ju J."/>
            <person name="Yu B."/>
            <person name="Ma Y."/>
        </authorList>
    </citation>
    <scope>NUCLEOTIDE SEQUENCE [LARGE SCALE GENOMIC DNA]</scope>
    <source>
        <strain evidence="1 2">DSM 442</strain>
    </source>
</reference>
<name>V6IXV2_9BACL</name>
<dbReference type="OrthoDB" id="9151105at2"/>
<accession>V6IXV2</accession>
<dbReference type="Proteomes" id="UP000018296">
    <property type="component" value="Unassembled WGS sequence"/>
</dbReference>
<comment type="caution">
    <text evidence="1">The sequence shown here is derived from an EMBL/GenBank/DDBJ whole genome shotgun (WGS) entry which is preliminary data.</text>
</comment>
<sequence length="133" mass="15250">MSTRPNHRKLDGQEADKDGYFHIHGLKAKWPHLFGVTNEDCQCRCVKIFKVNGQLPDTRRARDYQDAAYQQKLANRIGIQLMADGMTEKQAEKQAKKETSAPSVTIPFQSYDEWIGDKRMPKSNPDVITKDAR</sequence>
<dbReference type="STRING" id="1395513.P343_07660"/>
<organism evidence="1 2">
    <name type="scientific">Sporolactobacillus laevolacticus DSM 442</name>
    <dbReference type="NCBI Taxonomy" id="1395513"/>
    <lineage>
        <taxon>Bacteria</taxon>
        <taxon>Bacillati</taxon>
        <taxon>Bacillota</taxon>
        <taxon>Bacilli</taxon>
        <taxon>Bacillales</taxon>
        <taxon>Sporolactobacillaceae</taxon>
        <taxon>Sporolactobacillus</taxon>
    </lineage>
</organism>
<evidence type="ECO:0000313" key="2">
    <source>
        <dbReference type="Proteomes" id="UP000018296"/>
    </source>
</evidence>